<proteinExistence type="predicted"/>
<feature type="domain" description="IrrE N-terminal-like" evidence="1">
    <location>
        <begin position="40"/>
        <end position="122"/>
    </location>
</feature>
<sequence length="154" mass="17507">MNVHNVGTAARAHRYDPGADAALRHPDWVIRHRNLHGVPEVLCLRRRVILIENTHDRATRRCNLAHAIAHIDLAHKATSGILSKRQELAADLLAARRLIALSDLAQAAVWAESFEELARELDVDDRVLWVRYRHLHPSERGHLFRVLDAKILTA</sequence>
<evidence type="ECO:0000259" key="1">
    <source>
        <dbReference type="Pfam" id="PF06114"/>
    </source>
</evidence>
<protein>
    <recommendedName>
        <fullName evidence="1">IrrE N-terminal-like domain-containing protein</fullName>
    </recommendedName>
</protein>
<dbReference type="Pfam" id="PF06114">
    <property type="entry name" value="Peptidase_M78"/>
    <property type="match status" value="1"/>
</dbReference>
<comment type="caution">
    <text evidence="2">The sequence shown here is derived from an EMBL/GenBank/DDBJ whole genome shotgun (WGS) entry which is preliminary data.</text>
</comment>
<reference evidence="2 3" key="1">
    <citation type="journal article" date="2019" name="Int. J. Syst. Evol. Microbiol.">
        <title>The Global Catalogue of Microorganisms (GCM) 10K type strain sequencing project: providing services to taxonomists for standard genome sequencing and annotation.</title>
        <authorList>
            <consortium name="The Broad Institute Genomics Platform"/>
            <consortium name="The Broad Institute Genome Sequencing Center for Infectious Disease"/>
            <person name="Wu L."/>
            <person name="Ma J."/>
        </authorList>
    </citation>
    <scope>NUCLEOTIDE SEQUENCE [LARGE SCALE GENOMIC DNA]</scope>
    <source>
        <strain evidence="2 3">JCM 11813</strain>
    </source>
</reference>
<organism evidence="2 3">
    <name type="scientific">Nocardioides aquiterrae</name>
    <dbReference type="NCBI Taxonomy" id="203799"/>
    <lineage>
        <taxon>Bacteria</taxon>
        <taxon>Bacillati</taxon>
        <taxon>Actinomycetota</taxon>
        <taxon>Actinomycetes</taxon>
        <taxon>Propionibacteriales</taxon>
        <taxon>Nocardioidaceae</taxon>
        <taxon>Nocardioides</taxon>
    </lineage>
</organism>
<keyword evidence="3" id="KW-1185">Reference proteome</keyword>
<dbReference type="InterPro" id="IPR010359">
    <property type="entry name" value="IrrE_HExxH"/>
</dbReference>
<evidence type="ECO:0000313" key="2">
    <source>
        <dbReference type="EMBL" id="GAA1138775.1"/>
    </source>
</evidence>
<evidence type="ECO:0000313" key="3">
    <source>
        <dbReference type="Proteomes" id="UP001499979"/>
    </source>
</evidence>
<dbReference type="Proteomes" id="UP001499979">
    <property type="component" value="Unassembled WGS sequence"/>
</dbReference>
<name>A0ABN1UF14_9ACTN</name>
<dbReference type="EMBL" id="BAAAJE010000006">
    <property type="protein sequence ID" value="GAA1138775.1"/>
    <property type="molecule type" value="Genomic_DNA"/>
</dbReference>
<gene>
    <name evidence="2" type="ORF">GCM10009606_18160</name>
</gene>
<accession>A0ABN1UF14</accession>